<organism evidence="4 5">
    <name type="scientific">Mariniphaga anaerophila</name>
    <dbReference type="NCBI Taxonomy" id="1484053"/>
    <lineage>
        <taxon>Bacteria</taxon>
        <taxon>Pseudomonadati</taxon>
        <taxon>Bacteroidota</taxon>
        <taxon>Bacteroidia</taxon>
        <taxon>Marinilabiliales</taxon>
        <taxon>Prolixibacteraceae</taxon>
        <taxon>Mariniphaga</taxon>
    </lineage>
</organism>
<dbReference type="STRING" id="1484053.SAMN05444274_11546"/>
<dbReference type="InterPro" id="IPR037682">
    <property type="entry name" value="TonB_C"/>
</dbReference>
<dbReference type="AlphaFoldDB" id="A0A1M5FXV6"/>
<dbReference type="PROSITE" id="PS52015">
    <property type="entry name" value="TONB_CTD"/>
    <property type="match status" value="1"/>
</dbReference>
<evidence type="ECO:0000313" key="4">
    <source>
        <dbReference type="EMBL" id="SHF96387.1"/>
    </source>
</evidence>
<dbReference type="CDD" id="cd07341">
    <property type="entry name" value="M56_BlaR1_MecR1_like"/>
    <property type="match status" value="1"/>
</dbReference>
<feature type="region of interest" description="Disordered" evidence="1">
    <location>
        <begin position="409"/>
        <end position="446"/>
    </location>
</feature>
<dbReference type="Proteomes" id="UP000184164">
    <property type="component" value="Unassembled WGS sequence"/>
</dbReference>
<keyword evidence="2" id="KW-1133">Transmembrane helix</keyword>
<dbReference type="Pfam" id="PF05569">
    <property type="entry name" value="Peptidase_M56"/>
    <property type="match status" value="1"/>
</dbReference>
<name>A0A1M5FXV6_9BACT</name>
<feature type="compositionally biased region" description="Pro residues" evidence="1">
    <location>
        <begin position="415"/>
        <end position="425"/>
    </location>
</feature>
<dbReference type="GO" id="GO:0098797">
    <property type="term" value="C:plasma membrane protein complex"/>
    <property type="evidence" value="ECO:0007669"/>
    <property type="project" value="TreeGrafter"/>
</dbReference>
<evidence type="ECO:0000313" key="5">
    <source>
        <dbReference type="Proteomes" id="UP000184164"/>
    </source>
</evidence>
<dbReference type="PANTHER" id="PTHR33446:SF2">
    <property type="entry name" value="PROTEIN TONB"/>
    <property type="match status" value="1"/>
</dbReference>
<keyword evidence="2" id="KW-0472">Membrane</keyword>
<dbReference type="InterPro" id="IPR008969">
    <property type="entry name" value="CarboxyPept-like_regulatory"/>
</dbReference>
<feature type="compositionally biased region" description="Pro residues" evidence="1">
    <location>
        <begin position="434"/>
        <end position="443"/>
    </location>
</feature>
<dbReference type="EMBL" id="FQUM01000015">
    <property type="protein sequence ID" value="SHF96387.1"/>
    <property type="molecule type" value="Genomic_DNA"/>
</dbReference>
<feature type="transmembrane region" description="Helical" evidence="2">
    <location>
        <begin position="233"/>
        <end position="253"/>
    </location>
</feature>
<feature type="transmembrane region" description="Helical" evidence="2">
    <location>
        <begin position="181"/>
        <end position="203"/>
    </location>
</feature>
<dbReference type="SUPFAM" id="SSF49464">
    <property type="entry name" value="Carboxypeptidase regulatory domain-like"/>
    <property type="match status" value="1"/>
</dbReference>
<sequence>MESIFVFLIKASAGIILFYLVYLLFLRKETFHNANRWFLLIALISSVVLPLFPIHYLVVAEQVSSANVFTAIPDTFKHIPVISGREQAASGFSWQLAVITIYFAGIIIFVSRLLVQSFTLIHLIVKKRAKSTNGIYIVENEKYNVPFSFFNVVFINPKLHKQEDLPEILAHEQVHIRENHWFDLLIIELLTVIFWFNPFIWFFERSIKQNHEYLADKGVLAQGHNLGRYQALLINQLMGVQVIGVTNNLNFALNTNRLKMMTKTKASVIRQMKFAWVLPAVALLLFAFAEPDYRVGGQENESGSTPAEVALVSLESVKMAGVIKDEAGKPLPGTSVIIKGTSVGTVADRAGKFELSIPEESTIVLSYVGKKKVEAGYAEITSGSKKGNTYNCEYVMEDVVIEIQNNTYDGKQQLSPPPPPPPPVPATKKEVENTPPPPPPLPSPNEEKTIFFVVEDMPQFPGGYAALQKYFIEMQHKIAQSKGIKGKAKVAFTVDEKGKVTDVKVPEKDNEKAAEGAIEIVTGMPDWTPGKQRGKPVPVKYLLPLKFE</sequence>
<dbReference type="RefSeq" id="WP_073003455.1">
    <property type="nucleotide sequence ID" value="NZ_FQUM01000015.1"/>
</dbReference>
<dbReference type="PANTHER" id="PTHR33446">
    <property type="entry name" value="PROTEIN TONB-RELATED"/>
    <property type="match status" value="1"/>
</dbReference>
<dbReference type="InterPro" id="IPR051045">
    <property type="entry name" value="TonB-dependent_transducer"/>
</dbReference>
<dbReference type="GO" id="GO:0031992">
    <property type="term" value="F:energy transducer activity"/>
    <property type="evidence" value="ECO:0007669"/>
    <property type="project" value="TreeGrafter"/>
</dbReference>
<evidence type="ECO:0000259" key="3">
    <source>
        <dbReference type="PROSITE" id="PS52015"/>
    </source>
</evidence>
<keyword evidence="2" id="KW-0812">Transmembrane</keyword>
<protein>
    <submittedName>
        <fullName evidence="4">Outer membrane transport energization protein TonB</fullName>
    </submittedName>
</protein>
<accession>A0A1M5FXV6</accession>
<proteinExistence type="predicted"/>
<feature type="transmembrane region" description="Helical" evidence="2">
    <location>
        <begin position="37"/>
        <end position="58"/>
    </location>
</feature>
<feature type="transmembrane region" description="Helical" evidence="2">
    <location>
        <begin position="6"/>
        <end position="25"/>
    </location>
</feature>
<reference evidence="5" key="1">
    <citation type="submission" date="2016-11" db="EMBL/GenBank/DDBJ databases">
        <authorList>
            <person name="Varghese N."/>
            <person name="Submissions S."/>
        </authorList>
    </citation>
    <scope>NUCLEOTIDE SEQUENCE [LARGE SCALE GENOMIC DNA]</scope>
    <source>
        <strain evidence="5">DSM 26910</strain>
    </source>
</reference>
<feature type="domain" description="TonB C-terminal" evidence="3">
    <location>
        <begin position="460"/>
        <end position="548"/>
    </location>
</feature>
<dbReference type="InterPro" id="IPR008756">
    <property type="entry name" value="Peptidase_M56"/>
</dbReference>
<dbReference type="GO" id="GO:0055085">
    <property type="term" value="P:transmembrane transport"/>
    <property type="evidence" value="ECO:0007669"/>
    <property type="project" value="InterPro"/>
</dbReference>
<dbReference type="Pfam" id="PF03544">
    <property type="entry name" value="TonB_C"/>
    <property type="match status" value="1"/>
</dbReference>
<evidence type="ECO:0000256" key="2">
    <source>
        <dbReference type="SAM" id="Phobius"/>
    </source>
</evidence>
<feature type="transmembrane region" description="Helical" evidence="2">
    <location>
        <begin position="99"/>
        <end position="125"/>
    </location>
</feature>
<dbReference type="Gene3D" id="3.30.1150.10">
    <property type="match status" value="1"/>
</dbReference>
<dbReference type="OrthoDB" id="9814002at2"/>
<dbReference type="Pfam" id="PF13715">
    <property type="entry name" value="CarbopepD_reg_2"/>
    <property type="match status" value="1"/>
</dbReference>
<gene>
    <name evidence="4" type="ORF">SAMN05444274_11546</name>
</gene>
<dbReference type="SUPFAM" id="SSF74653">
    <property type="entry name" value="TolA/TonB C-terminal domain"/>
    <property type="match status" value="1"/>
</dbReference>
<evidence type="ECO:0000256" key="1">
    <source>
        <dbReference type="SAM" id="MobiDB-lite"/>
    </source>
</evidence>
<feature type="transmembrane region" description="Helical" evidence="2">
    <location>
        <begin position="274"/>
        <end position="289"/>
    </location>
</feature>
<keyword evidence="5" id="KW-1185">Reference proteome</keyword>